<feature type="region of interest" description="Disordered" evidence="5">
    <location>
        <begin position="468"/>
        <end position="503"/>
    </location>
</feature>
<evidence type="ECO:0000256" key="3">
    <source>
        <dbReference type="ARBA" id="ARBA00022833"/>
    </source>
</evidence>
<dbReference type="PANTHER" id="PTHR23235">
    <property type="entry name" value="KRUEPPEL-LIKE TRANSCRIPTION FACTOR"/>
    <property type="match status" value="1"/>
</dbReference>
<dbReference type="GO" id="GO:0000981">
    <property type="term" value="F:DNA-binding transcription factor activity, RNA polymerase II-specific"/>
    <property type="evidence" value="ECO:0007669"/>
    <property type="project" value="TreeGrafter"/>
</dbReference>
<dbReference type="Gene3D" id="3.30.160.60">
    <property type="entry name" value="Classic Zinc Finger"/>
    <property type="match status" value="2"/>
</dbReference>
<sequence length="991" mass="106340">MDRRLSYDRLVLPSPSSTAFEQSMSALVSNLRTKMDDPPAAPPTNDPTNANMKQQIQAQMLARGANPPEIHFQPASDTHSNSSSAVVSPSPSFADIPEHMRNVPIIKATNLTVHTGNRSAIAHAHQAHMQAASTGAAATAAAQNPIVAFLKSPKPPMAALISPTTAARTVFSFDGTLPSPSLPGGKSHFITVSGANQNALIENQMHQHYHQHHEQQFQQLQQQGHHLAAIPVVPNPGLTIATSRGSRIVGAPIQNSALLTPVSRLIQSLNNGKPDGVELSGATVPQPLFTPVTRMLNSLAAPAADMVDTTVDYVVGNFMDTINTLTESASSAPASSKVLSATTIEAQDALLAHQPFQPIITPQSSQLTTSTTATSSSAIDYNNLFAAPISAHTSSASAFSEYLASSIYDMDPGITSFDAFHDLLEKQNLEAQLYNQYNLYQQHHQKQQSMQVPHESIDMAQSDLRKTEPQFKQPHPFNPPSQQHSDHEDHARGQQRQSLQQAPPKLSTLLSKVARQGSEHLHRPAISSPLTLLVPPDSPLSATEVTSPTASFQIRSSPANPPAPYAASAPRHGNSSVVYPQSPLGLNPAYTFPSPPVHRKESSETVLEDRTRQQQQQQAPIMRSQDTGTWHPSQQQAHQHQAWTGRQGHVNSPNGFESSQRSSSGGVSVYKHSPDPPPYAYVSQQPYAPGYMSPQQHHQQHQQQQHPQQHQHQHQQQQQQQPQNNNQHPPSKPTSAQLQFTAPTSKTGGQANLLKCPIDGCKKFFKKQESLVGHMATAHGTPLPNQASGLHATLPSLQPAIPEQNVQQAAAALGPSKPGSVEESFLQAMNPPPDATAAATAAVATAAAGEIKLAYQCDQCEQTFSRSHDLKRHRYTHSAARPFACKRCGKGFARRDVLRKHEKAFEDGKKVTCIAGSGGGDGAAVARVRGGSGGGDYGDGDDVSSGSKAVNLKRKVSEDWYAGGRDGGGNEGAAGWAGNGDGVEQSTYVQH</sequence>
<feature type="compositionally biased region" description="Low complexity" evidence="5">
    <location>
        <begin position="658"/>
        <end position="669"/>
    </location>
</feature>
<keyword evidence="2 4" id="KW-0863">Zinc-finger</keyword>
<feature type="compositionally biased region" description="Polar residues" evidence="5">
    <location>
        <begin position="540"/>
        <end position="555"/>
    </location>
</feature>
<feature type="domain" description="C2H2-type" evidence="6">
    <location>
        <begin position="883"/>
        <end position="911"/>
    </location>
</feature>
<keyword evidence="8" id="KW-1185">Reference proteome</keyword>
<dbReference type="SUPFAM" id="SSF57667">
    <property type="entry name" value="beta-beta-alpha zinc fingers"/>
    <property type="match status" value="1"/>
</dbReference>
<feature type="compositionally biased region" description="Gly residues" evidence="5">
    <location>
        <begin position="964"/>
        <end position="981"/>
    </location>
</feature>
<dbReference type="SMART" id="SM00355">
    <property type="entry name" value="ZnF_C2H2"/>
    <property type="match status" value="3"/>
</dbReference>
<accession>A0A507FMB2</accession>
<reference evidence="7 8" key="1">
    <citation type="journal article" date="2019" name="Sci. Rep.">
        <title>Comparative genomics of chytrid fungi reveal insights into the obligate biotrophic and pathogenic lifestyle of Synchytrium endobioticum.</title>
        <authorList>
            <person name="van de Vossenberg B.T.L.H."/>
            <person name="Warris S."/>
            <person name="Nguyen H.D.T."/>
            <person name="van Gent-Pelzer M.P.E."/>
            <person name="Joly D.L."/>
            <person name="van de Geest H.C."/>
            <person name="Bonants P.J.M."/>
            <person name="Smith D.S."/>
            <person name="Levesque C.A."/>
            <person name="van der Lee T.A.J."/>
        </authorList>
    </citation>
    <scope>NUCLEOTIDE SEQUENCE [LARGE SCALE GENOMIC DNA]</scope>
    <source>
        <strain evidence="7 8">CBS 675.73</strain>
    </source>
</reference>
<feature type="compositionally biased region" description="Polar residues" evidence="5">
    <location>
        <begin position="733"/>
        <end position="750"/>
    </location>
</feature>
<keyword evidence="1" id="KW-0479">Metal-binding</keyword>
<evidence type="ECO:0000256" key="5">
    <source>
        <dbReference type="SAM" id="MobiDB-lite"/>
    </source>
</evidence>
<dbReference type="GO" id="GO:0000978">
    <property type="term" value="F:RNA polymerase II cis-regulatory region sequence-specific DNA binding"/>
    <property type="evidence" value="ECO:0007669"/>
    <property type="project" value="TreeGrafter"/>
</dbReference>
<feature type="domain" description="C2H2-type" evidence="6">
    <location>
        <begin position="855"/>
        <end position="882"/>
    </location>
</feature>
<dbReference type="AlphaFoldDB" id="A0A507FMB2"/>
<evidence type="ECO:0000256" key="2">
    <source>
        <dbReference type="ARBA" id="ARBA00022771"/>
    </source>
</evidence>
<dbReference type="Proteomes" id="UP000320333">
    <property type="component" value="Unassembled WGS sequence"/>
</dbReference>
<dbReference type="STRING" id="246404.A0A507FMB2"/>
<feature type="compositionally biased region" description="Low complexity" evidence="5">
    <location>
        <begin position="694"/>
        <end position="729"/>
    </location>
</feature>
<comment type="caution">
    <text evidence="7">The sequence shown here is derived from an EMBL/GenBank/DDBJ whole genome shotgun (WGS) entry which is preliminary data.</text>
</comment>
<evidence type="ECO:0000259" key="6">
    <source>
        <dbReference type="PROSITE" id="PS50157"/>
    </source>
</evidence>
<dbReference type="GO" id="GO:0008270">
    <property type="term" value="F:zinc ion binding"/>
    <property type="evidence" value="ECO:0007669"/>
    <property type="project" value="UniProtKB-KW"/>
</dbReference>
<feature type="compositionally biased region" description="Low complexity" evidence="5">
    <location>
        <begin position="80"/>
        <end position="92"/>
    </location>
</feature>
<dbReference type="PROSITE" id="PS50157">
    <property type="entry name" value="ZINC_FINGER_C2H2_2"/>
    <property type="match status" value="3"/>
</dbReference>
<evidence type="ECO:0000256" key="4">
    <source>
        <dbReference type="PROSITE-ProRule" id="PRU00042"/>
    </source>
</evidence>
<name>A0A507FMB2_9FUNG</name>
<dbReference type="PANTHER" id="PTHR23235:SF120">
    <property type="entry name" value="KRUPPEL-LIKE FACTOR 15"/>
    <property type="match status" value="1"/>
</dbReference>
<protein>
    <recommendedName>
        <fullName evidence="6">C2H2-type domain-containing protein</fullName>
    </recommendedName>
</protein>
<keyword evidence="3" id="KW-0862">Zinc</keyword>
<dbReference type="InterPro" id="IPR036236">
    <property type="entry name" value="Znf_C2H2_sf"/>
</dbReference>
<feature type="compositionally biased region" description="Basic and acidic residues" evidence="5">
    <location>
        <begin position="598"/>
        <end position="612"/>
    </location>
</feature>
<evidence type="ECO:0000313" key="8">
    <source>
        <dbReference type="Proteomes" id="UP000320333"/>
    </source>
</evidence>
<dbReference type="InterPro" id="IPR013087">
    <property type="entry name" value="Znf_C2H2_type"/>
</dbReference>
<proteinExistence type="predicted"/>
<feature type="region of interest" description="Disordered" evidence="5">
    <location>
        <begin position="67"/>
        <end position="93"/>
    </location>
</feature>
<evidence type="ECO:0000313" key="7">
    <source>
        <dbReference type="EMBL" id="TPX76167.1"/>
    </source>
</evidence>
<feature type="region of interest" description="Disordered" evidence="5">
    <location>
        <begin position="960"/>
        <end position="991"/>
    </location>
</feature>
<dbReference type="Pfam" id="PF00096">
    <property type="entry name" value="zf-C2H2"/>
    <property type="match status" value="1"/>
</dbReference>
<feature type="domain" description="C2H2-type" evidence="6">
    <location>
        <begin position="754"/>
        <end position="784"/>
    </location>
</feature>
<feature type="region of interest" description="Disordered" evidence="5">
    <location>
        <begin position="540"/>
        <end position="751"/>
    </location>
</feature>
<gene>
    <name evidence="7" type="ORF">CcCBS67573_g02557</name>
</gene>
<organism evidence="7 8">
    <name type="scientific">Chytriomyces confervae</name>
    <dbReference type="NCBI Taxonomy" id="246404"/>
    <lineage>
        <taxon>Eukaryota</taxon>
        <taxon>Fungi</taxon>
        <taxon>Fungi incertae sedis</taxon>
        <taxon>Chytridiomycota</taxon>
        <taxon>Chytridiomycota incertae sedis</taxon>
        <taxon>Chytridiomycetes</taxon>
        <taxon>Chytridiales</taxon>
        <taxon>Chytriomycetaceae</taxon>
        <taxon>Chytriomyces</taxon>
    </lineage>
</organism>
<evidence type="ECO:0000256" key="1">
    <source>
        <dbReference type="ARBA" id="ARBA00022723"/>
    </source>
</evidence>
<dbReference type="EMBL" id="QEAP01000055">
    <property type="protein sequence ID" value="TPX76167.1"/>
    <property type="molecule type" value="Genomic_DNA"/>
</dbReference>
<dbReference type="OrthoDB" id="8922241at2759"/>
<feature type="compositionally biased region" description="Polar residues" evidence="5">
    <location>
        <begin position="624"/>
        <end position="633"/>
    </location>
</feature>
<dbReference type="PROSITE" id="PS00028">
    <property type="entry name" value="ZINC_FINGER_C2H2_1"/>
    <property type="match status" value="2"/>
</dbReference>